<dbReference type="STRING" id="658196.A0A397THA1"/>
<keyword evidence="4" id="KW-0732">Signal</keyword>
<protein>
    <recommendedName>
        <fullName evidence="5">Attractin/MKLN-like beta-propeller domain-containing protein</fullName>
    </recommendedName>
</protein>
<feature type="signal peptide" evidence="4">
    <location>
        <begin position="1"/>
        <end position="20"/>
    </location>
</feature>
<name>A0A397THA1_9GLOM</name>
<dbReference type="AlphaFoldDB" id="A0A397THA1"/>
<sequence length="435" mass="47951">MLKNSLIYFVLLLLLVEINGQAFTPYVRHLHTATLIQDKLYILSGFDDVHGSEGIGGRQFFYLDVSAPLNTQQLSWNDLSSNDVVPSHIGAAAVKGGANNNTLILYGGRNLTNVEIPASVFMFDPQSNSWSIPIITGEFFIKRRSLTAIIDNNGKIYLFGGRLLVYNNYVNDMLVLDSINLSWGKGNSLNGPSPRVNYGATLLPNQNILYIGGADNLSESLPLDMVYLYDTINNNWTTVKTFGTIPSSRFGITSVLGLDGQQVIVFGGKGVDIDGSNSLYTLNINTFEWIIPNVSGNIPGNRYMHKANVIGNYMVVTFGFGYNETDSDVLLLDISNNDEFKWTTDFIPPKTLRQLSAKKTKDVIIGIIVGSIIGGVLLLSIGFFILYKWNKNKKVQVGVANIPDNNNKLENQSGKGEVLTTDNKVINSDQETRQV</sequence>
<evidence type="ECO:0000256" key="4">
    <source>
        <dbReference type="SAM" id="SignalP"/>
    </source>
</evidence>
<keyword evidence="2" id="KW-0677">Repeat</keyword>
<keyword evidence="1" id="KW-0880">Kelch repeat</keyword>
<dbReference type="OrthoDB" id="432528at2759"/>
<dbReference type="EMBL" id="QKYT01000039">
    <property type="protein sequence ID" value="RIA96739.1"/>
    <property type="molecule type" value="Genomic_DNA"/>
</dbReference>
<reference evidence="6 7" key="1">
    <citation type="submission" date="2018-06" db="EMBL/GenBank/DDBJ databases">
        <title>Comparative genomics reveals the genomic features of Rhizophagus irregularis, R. cerebriforme, R. diaphanum and Gigaspora rosea, and their symbiotic lifestyle signature.</title>
        <authorList>
            <person name="Morin E."/>
            <person name="San Clemente H."/>
            <person name="Chen E.C.H."/>
            <person name="De La Providencia I."/>
            <person name="Hainaut M."/>
            <person name="Kuo A."/>
            <person name="Kohler A."/>
            <person name="Murat C."/>
            <person name="Tang N."/>
            <person name="Roy S."/>
            <person name="Loubradou J."/>
            <person name="Henrissat B."/>
            <person name="Grigoriev I.V."/>
            <person name="Corradi N."/>
            <person name="Roux C."/>
            <person name="Martin F.M."/>
        </authorList>
    </citation>
    <scope>NUCLEOTIDE SEQUENCE [LARGE SCALE GENOMIC DNA]</scope>
    <source>
        <strain evidence="6 7">DAOM 227022</strain>
    </source>
</reference>
<dbReference type="PANTHER" id="PTHR46093:SF18">
    <property type="entry name" value="FIBRONECTIN TYPE-III DOMAIN-CONTAINING PROTEIN"/>
    <property type="match status" value="1"/>
</dbReference>
<organism evidence="6 7">
    <name type="scientific">Glomus cerebriforme</name>
    <dbReference type="NCBI Taxonomy" id="658196"/>
    <lineage>
        <taxon>Eukaryota</taxon>
        <taxon>Fungi</taxon>
        <taxon>Fungi incertae sedis</taxon>
        <taxon>Mucoromycota</taxon>
        <taxon>Glomeromycotina</taxon>
        <taxon>Glomeromycetes</taxon>
        <taxon>Glomerales</taxon>
        <taxon>Glomeraceae</taxon>
        <taxon>Glomus</taxon>
    </lineage>
</organism>
<keyword evidence="7" id="KW-1185">Reference proteome</keyword>
<dbReference type="InterPro" id="IPR015915">
    <property type="entry name" value="Kelch-typ_b-propeller"/>
</dbReference>
<dbReference type="SUPFAM" id="SSF117281">
    <property type="entry name" value="Kelch motif"/>
    <property type="match status" value="1"/>
</dbReference>
<accession>A0A397THA1</accession>
<evidence type="ECO:0000313" key="7">
    <source>
        <dbReference type="Proteomes" id="UP000265703"/>
    </source>
</evidence>
<feature type="domain" description="Attractin/MKLN-like beta-propeller" evidence="5">
    <location>
        <begin position="105"/>
        <end position="326"/>
    </location>
</feature>
<evidence type="ECO:0000256" key="2">
    <source>
        <dbReference type="ARBA" id="ARBA00022737"/>
    </source>
</evidence>
<keyword evidence="3" id="KW-1133">Transmembrane helix</keyword>
<proteinExistence type="predicted"/>
<evidence type="ECO:0000313" key="6">
    <source>
        <dbReference type="EMBL" id="RIA96739.1"/>
    </source>
</evidence>
<feature type="transmembrane region" description="Helical" evidence="3">
    <location>
        <begin position="363"/>
        <end position="387"/>
    </location>
</feature>
<keyword evidence="3" id="KW-0472">Membrane</keyword>
<dbReference type="Proteomes" id="UP000265703">
    <property type="component" value="Unassembled WGS sequence"/>
</dbReference>
<feature type="chain" id="PRO_5017436976" description="Attractin/MKLN-like beta-propeller domain-containing protein" evidence="4">
    <location>
        <begin position="21"/>
        <end position="435"/>
    </location>
</feature>
<dbReference type="InterPro" id="IPR056737">
    <property type="entry name" value="Beta-prop_ATRN-MKLN-like"/>
</dbReference>
<evidence type="ECO:0000256" key="1">
    <source>
        <dbReference type="ARBA" id="ARBA00022441"/>
    </source>
</evidence>
<gene>
    <name evidence="6" type="ORF">C1645_754180</name>
</gene>
<evidence type="ECO:0000259" key="5">
    <source>
        <dbReference type="Pfam" id="PF24981"/>
    </source>
</evidence>
<dbReference type="Gene3D" id="2.120.10.80">
    <property type="entry name" value="Kelch-type beta propeller"/>
    <property type="match status" value="2"/>
</dbReference>
<comment type="caution">
    <text evidence="6">The sequence shown here is derived from an EMBL/GenBank/DDBJ whole genome shotgun (WGS) entry which is preliminary data.</text>
</comment>
<dbReference type="PANTHER" id="PTHR46093">
    <property type="entry name" value="ACYL-COA-BINDING DOMAIN-CONTAINING PROTEIN 5"/>
    <property type="match status" value="1"/>
</dbReference>
<evidence type="ECO:0000256" key="3">
    <source>
        <dbReference type="SAM" id="Phobius"/>
    </source>
</evidence>
<dbReference type="Pfam" id="PF24981">
    <property type="entry name" value="Beta-prop_ATRN-LZTR1"/>
    <property type="match status" value="1"/>
</dbReference>
<keyword evidence="3" id="KW-0812">Transmembrane</keyword>